<dbReference type="InterPro" id="IPR032786">
    <property type="entry name" value="NSP2_TM_arteriviridae"/>
</dbReference>
<reference evidence="3 4" key="1">
    <citation type="submission" date="2018-06" db="EMBL/GenBank/DDBJ databases">
        <title>Complete Genomes of Monosporascus.</title>
        <authorList>
            <person name="Robinson A.J."/>
            <person name="Natvig D.O."/>
        </authorList>
    </citation>
    <scope>NUCLEOTIDE SEQUENCE [LARGE SCALE GENOMIC DNA]</scope>
    <source>
        <strain evidence="3 4">CBS 110550</strain>
    </source>
</reference>
<dbReference type="Pfam" id="PF14755">
    <property type="entry name" value="Nsp2_AV"/>
    <property type="match status" value="1"/>
</dbReference>
<evidence type="ECO:0000313" key="4">
    <source>
        <dbReference type="Proteomes" id="UP000293360"/>
    </source>
</evidence>
<evidence type="ECO:0000256" key="1">
    <source>
        <dbReference type="SAM" id="MobiDB-lite"/>
    </source>
</evidence>
<protein>
    <recommendedName>
        <fullName evidence="2">Nsp2 transmembrane domain-containing protein</fullName>
    </recommendedName>
</protein>
<feature type="domain" description="Nsp2 transmembrane" evidence="2">
    <location>
        <begin position="16"/>
        <end position="91"/>
    </location>
</feature>
<evidence type="ECO:0000259" key="2">
    <source>
        <dbReference type="Pfam" id="PF14755"/>
    </source>
</evidence>
<organism evidence="3 4">
    <name type="scientific">Monosporascus ibericus</name>
    <dbReference type="NCBI Taxonomy" id="155417"/>
    <lineage>
        <taxon>Eukaryota</taxon>
        <taxon>Fungi</taxon>
        <taxon>Dikarya</taxon>
        <taxon>Ascomycota</taxon>
        <taxon>Pezizomycotina</taxon>
        <taxon>Sordariomycetes</taxon>
        <taxon>Xylariomycetidae</taxon>
        <taxon>Xylariales</taxon>
        <taxon>Xylariales incertae sedis</taxon>
        <taxon>Monosporascus</taxon>
    </lineage>
</organism>
<comment type="caution">
    <text evidence="3">The sequence shown here is derived from an EMBL/GenBank/DDBJ whole genome shotgun (WGS) entry which is preliminary data.</text>
</comment>
<feature type="region of interest" description="Disordered" evidence="1">
    <location>
        <begin position="27"/>
        <end position="115"/>
    </location>
</feature>
<keyword evidence="4" id="KW-1185">Reference proteome</keyword>
<name>A0A4Q4SXI8_9PEZI</name>
<dbReference type="EMBL" id="QJNU01000953">
    <property type="protein sequence ID" value="RYO82166.1"/>
    <property type="molecule type" value="Genomic_DNA"/>
</dbReference>
<accession>A0A4Q4SXI8</accession>
<evidence type="ECO:0000313" key="3">
    <source>
        <dbReference type="EMBL" id="RYO82166.1"/>
    </source>
</evidence>
<sequence>MAYPASLVRMDDRIQASKGNLRSIACRGQDRPIPASRASCEAGQASAPEDTTCGKPDGGISRASLAGAEAQHTSNQAVFPGPLHRDRKKAHRAVTREAKADGDDEAGPPLAKSGL</sequence>
<dbReference type="AlphaFoldDB" id="A0A4Q4SXI8"/>
<proteinExistence type="predicted"/>
<dbReference type="Proteomes" id="UP000293360">
    <property type="component" value="Unassembled WGS sequence"/>
</dbReference>
<gene>
    <name evidence="3" type="ORF">DL764_009651</name>
</gene>